<feature type="domain" description="4Fe-4S His(Cys)3-ligated-type" evidence="16">
    <location>
        <begin position="93"/>
        <end position="132"/>
    </location>
</feature>
<dbReference type="InterPro" id="IPR019574">
    <property type="entry name" value="NADH_UbQ_OxRdtase_Gsu_4Fe4S-bd"/>
</dbReference>
<dbReference type="SUPFAM" id="SSF54292">
    <property type="entry name" value="2Fe-2S ferredoxin-like"/>
    <property type="match status" value="1"/>
</dbReference>
<evidence type="ECO:0000256" key="13">
    <source>
        <dbReference type="RuleBase" id="RU003525"/>
    </source>
</evidence>
<evidence type="ECO:0000256" key="1">
    <source>
        <dbReference type="ARBA" id="ARBA00001966"/>
    </source>
</evidence>
<evidence type="ECO:0000259" key="15">
    <source>
        <dbReference type="PROSITE" id="PS51669"/>
    </source>
</evidence>
<keyword evidence="10 13" id="KW-0520">NAD</keyword>
<dbReference type="InterPro" id="IPR009010">
    <property type="entry name" value="Asp_de-COase-like_dom_sf"/>
</dbReference>
<evidence type="ECO:0000256" key="5">
    <source>
        <dbReference type="ARBA" id="ARBA00022719"/>
    </source>
</evidence>
<dbReference type="CDD" id="cd00207">
    <property type="entry name" value="fer2"/>
    <property type="match status" value="1"/>
</dbReference>
<dbReference type="SMART" id="SM00929">
    <property type="entry name" value="NADH-G_4Fe-4S_3"/>
    <property type="match status" value="1"/>
</dbReference>
<proteinExistence type="inferred from homology"/>
<evidence type="ECO:0000256" key="12">
    <source>
        <dbReference type="ARBA" id="ARBA00047712"/>
    </source>
</evidence>
<dbReference type="EMBL" id="JBAKFF010000001">
    <property type="protein sequence ID" value="MEX0430812.1"/>
    <property type="molecule type" value="Genomic_DNA"/>
</dbReference>
<dbReference type="NCBIfam" id="TIGR01973">
    <property type="entry name" value="NuoG"/>
    <property type="match status" value="1"/>
</dbReference>
<evidence type="ECO:0000256" key="8">
    <source>
        <dbReference type="ARBA" id="ARBA00023004"/>
    </source>
</evidence>
<accession>A0ABV3T6I3</accession>
<sequence length="804" mass="85066">MSAEVETQNPETVSVTIDGQEIEAPKGASLIAVADEHGIDIPRFCYHSKLSAPANCRMCLVDVEMNGRPAPKPLPACITAVADGMVVRTTSERALKAQRGVMEFLLINHPLDCPICDQGGECELQDLALGYGRSVSRFVERKRVVKDENLGPLVATEMTRCIHCTRCVRFLDEIAGTSELGAMYRGEHTEISTLVGSGVHSELSGNIIDLCPVGALTSRPYRFTARAWEMLSHASIAPHDCLGSNIDLHQVRGTIKRVVPRDNEAVNECWISDRDRFSYEGVYSAERLLSPQIRENGEWHSVDWQTAIEKVANALREVVDQHGPEALGALLSPSSTLEEMYLLGRIMRALGSDNIDSRLRRADFRDGVEATGYPGLQMPVADLEQLDAALVIGAYPRHEQPLINHRLRKAAKAGGRIMALNPRAFDWNIDLAAEQVVTAAQMPAALAAVARAVARGKGVDEPEEIAGWLGDEAPGAEAQAIAAGLCGEGRCAVLLGGLAEAHPAGAELRHLAAVITGMTGAAYGELTNGANAAGAWLAGALPGRRVDGAAAAGLDAAAMVADPRKAYLLMGIEPEHDLIDAAAATRALGAAETVIALATHDSPALRQNADVLLPIAALGETAGTLVNAEGRWQTFAGVGQPQGEARPAWRLLRVLANVLELDGFEYQAPDEIHHEVQSIAGEVVAGRPTNPVKASPITETELMRIGQAAMFGVDPLTRHADSLQATDHAAPVTATMNPSDAARLRLDSTGQVRVTQGGVTRSMPLELSEAVPAGSVWIPAGVAGSEGLGALIGPVEVSASGDSA</sequence>
<evidence type="ECO:0000259" key="14">
    <source>
        <dbReference type="PROSITE" id="PS51085"/>
    </source>
</evidence>
<evidence type="ECO:0000313" key="18">
    <source>
        <dbReference type="Proteomes" id="UP001556637"/>
    </source>
</evidence>
<dbReference type="Pfam" id="PF22117">
    <property type="entry name" value="Fer4_Nqo3"/>
    <property type="match status" value="1"/>
</dbReference>
<comment type="similarity">
    <text evidence="2 13">Belongs to the complex I 75 kDa subunit family.</text>
</comment>
<dbReference type="SUPFAM" id="SSF54862">
    <property type="entry name" value="4Fe-4S ferredoxins"/>
    <property type="match status" value="1"/>
</dbReference>
<keyword evidence="9 13" id="KW-0411">Iron-sulfur</keyword>
<name>A0ABV3T6I3_9GAMM</name>
<dbReference type="InterPro" id="IPR050123">
    <property type="entry name" value="Prok_molybdopt-oxidoreductase"/>
</dbReference>
<keyword evidence="4 13" id="KW-0001">2Fe-2S</keyword>
<comment type="function">
    <text evidence="13">NDH-1 shuttles electrons from NADH, via FMN and iron-sulfur (Fe-S) centers, to quinones in the respiratory chain. Couples the redox reaction to proton translocation (for every two electrons transferred, four hydrogen ions are translocated across the cytoplasmic membrane), and thus conserves the redox energy in a proton gradient.</text>
</comment>
<gene>
    <name evidence="17" type="primary">nuoG</name>
    <name evidence="17" type="ORF">V6X30_05265</name>
</gene>
<dbReference type="EC" id="7.1.1.-" evidence="13"/>
<dbReference type="InterPro" id="IPR000283">
    <property type="entry name" value="NADH_UbQ_OxRdtase_75kDa_su_CS"/>
</dbReference>
<comment type="caution">
    <text evidence="17">The sequence shown here is derived from an EMBL/GenBank/DDBJ whole genome shotgun (WGS) entry which is preliminary data.</text>
</comment>
<dbReference type="Pfam" id="PF22151">
    <property type="entry name" value="Fer4_NDSU1"/>
    <property type="match status" value="1"/>
</dbReference>
<dbReference type="PANTHER" id="PTHR43105:SF13">
    <property type="entry name" value="NADH-UBIQUINONE OXIDOREDUCTASE 75 KDA SUBUNIT, MITOCHONDRIAL"/>
    <property type="match status" value="1"/>
</dbReference>
<keyword evidence="8 13" id="KW-0408">Iron</keyword>
<dbReference type="PROSITE" id="PS51839">
    <property type="entry name" value="4FE4S_HC3"/>
    <property type="match status" value="1"/>
</dbReference>
<dbReference type="PROSITE" id="PS00642">
    <property type="entry name" value="COMPLEX1_75K_2"/>
    <property type="match status" value="1"/>
</dbReference>
<keyword evidence="3 13" id="KW-0004">4Fe-4S</keyword>
<dbReference type="Pfam" id="PF00384">
    <property type="entry name" value="Molybdopterin"/>
    <property type="match status" value="1"/>
</dbReference>
<comment type="catalytic activity">
    <reaction evidence="12 13">
        <text>a quinone + NADH + 5 H(+)(in) = a quinol + NAD(+) + 4 H(+)(out)</text>
        <dbReference type="Rhea" id="RHEA:57888"/>
        <dbReference type="ChEBI" id="CHEBI:15378"/>
        <dbReference type="ChEBI" id="CHEBI:24646"/>
        <dbReference type="ChEBI" id="CHEBI:57540"/>
        <dbReference type="ChEBI" id="CHEBI:57945"/>
        <dbReference type="ChEBI" id="CHEBI:132124"/>
    </reaction>
</comment>
<feature type="domain" description="4Fe-4S Mo/W bis-MGD-type" evidence="15">
    <location>
        <begin position="230"/>
        <end position="286"/>
    </location>
</feature>
<protein>
    <recommendedName>
        <fullName evidence="13">NADH-quinone oxidoreductase</fullName>
        <ecNumber evidence="13">7.1.1.-</ecNumber>
    </recommendedName>
</protein>
<dbReference type="InterPro" id="IPR036010">
    <property type="entry name" value="2Fe-2S_ferredoxin-like_sf"/>
</dbReference>
<comment type="cofactor">
    <cofactor evidence="13">
        <name>[2Fe-2S] cluster</name>
        <dbReference type="ChEBI" id="CHEBI:190135"/>
    </cofactor>
    <text evidence="13">Binds 1 [2Fe-2S] cluster per subunit.</text>
</comment>
<evidence type="ECO:0000256" key="7">
    <source>
        <dbReference type="ARBA" id="ARBA00022967"/>
    </source>
</evidence>
<dbReference type="PROSITE" id="PS00643">
    <property type="entry name" value="COMPLEX1_75K_3"/>
    <property type="match status" value="1"/>
</dbReference>
<dbReference type="SUPFAM" id="SSF50692">
    <property type="entry name" value="ADC-like"/>
    <property type="match status" value="1"/>
</dbReference>
<reference evidence="17 18" key="1">
    <citation type="submission" date="2024-02" db="EMBL/GenBank/DDBJ databases">
        <title>New especies of Spiribacter isolated from saline water.</title>
        <authorList>
            <person name="Leon M.J."/>
            <person name="De La Haba R."/>
            <person name="Sanchez-Porro C."/>
            <person name="Ventosa A."/>
        </authorList>
    </citation>
    <scope>NUCLEOTIDE SEQUENCE [LARGE SCALE GENOMIC DNA]</scope>
    <source>
        <strain evidence="18">ag22IC4-189</strain>
    </source>
</reference>
<dbReference type="Pfam" id="PF10588">
    <property type="entry name" value="NADH-G_4Fe-4S_3"/>
    <property type="match status" value="1"/>
</dbReference>
<feature type="domain" description="2Fe-2S ferredoxin-type" evidence="14">
    <location>
        <begin position="11"/>
        <end position="93"/>
    </location>
</feature>
<dbReference type="Gene3D" id="3.10.20.740">
    <property type="match status" value="1"/>
</dbReference>
<keyword evidence="7 13" id="KW-1278">Translocase</keyword>
<dbReference type="PROSITE" id="PS51085">
    <property type="entry name" value="2FE2S_FER_2"/>
    <property type="match status" value="1"/>
</dbReference>
<dbReference type="SUPFAM" id="SSF53706">
    <property type="entry name" value="Formate dehydrogenase/DMSO reductase, domains 1-3"/>
    <property type="match status" value="1"/>
</dbReference>
<evidence type="ECO:0000256" key="10">
    <source>
        <dbReference type="ARBA" id="ARBA00023027"/>
    </source>
</evidence>
<evidence type="ECO:0000256" key="9">
    <source>
        <dbReference type="ARBA" id="ARBA00023014"/>
    </source>
</evidence>
<evidence type="ECO:0000256" key="11">
    <source>
        <dbReference type="ARBA" id="ARBA00026021"/>
    </source>
</evidence>
<dbReference type="InterPro" id="IPR054351">
    <property type="entry name" value="NADH_UbQ_OxRdtase_ferredoxin"/>
</dbReference>
<dbReference type="PANTHER" id="PTHR43105">
    <property type="entry name" value="RESPIRATORY NITRATE REDUCTASE"/>
    <property type="match status" value="1"/>
</dbReference>
<organism evidence="17 18">
    <name type="scientific">Spiribacter insolitus</name>
    <dbReference type="NCBI Taxonomy" id="3122417"/>
    <lineage>
        <taxon>Bacteria</taxon>
        <taxon>Pseudomonadati</taxon>
        <taxon>Pseudomonadota</taxon>
        <taxon>Gammaproteobacteria</taxon>
        <taxon>Chromatiales</taxon>
        <taxon>Ectothiorhodospiraceae</taxon>
        <taxon>Spiribacter</taxon>
    </lineage>
</organism>
<dbReference type="InterPro" id="IPR006656">
    <property type="entry name" value="Mopterin_OxRdtase"/>
</dbReference>
<evidence type="ECO:0000313" key="17">
    <source>
        <dbReference type="EMBL" id="MEX0430812.1"/>
    </source>
</evidence>
<dbReference type="PROSITE" id="PS51669">
    <property type="entry name" value="4FE4S_MOW_BIS_MGD"/>
    <property type="match status" value="1"/>
</dbReference>
<evidence type="ECO:0000256" key="3">
    <source>
        <dbReference type="ARBA" id="ARBA00022485"/>
    </source>
</evidence>
<comment type="subunit">
    <text evidence="11">Composed of 13 different subunits. Subunits NuoCD, E, F, and G constitute the peripheral sector of the complex.</text>
</comment>
<keyword evidence="6 13" id="KW-0479">Metal-binding</keyword>
<evidence type="ECO:0000256" key="6">
    <source>
        <dbReference type="ARBA" id="ARBA00022723"/>
    </source>
</evidence>
<dbReference type="InterPro" id="IPR001041">
    <property type="entry name" value="2Fe-2S_ferredoxin-type"/>
</dbReference>
<evidence type="ECO:0000256" key="2">
    <source>
        <dbReference type="ARBA" id="ARBA00005404"/>
    </source>
</evidence>
<keyword evidence="18" id="KW-1185">Reference proteome</keyword>
<dbReference type="Pfam" id="PF13510">
    <property type="entry name" value="Fer2_4"/>
    <property type="match status" value="1"/>
</dbReference>
<dbReference type="Gene3D" id="3.30.70.20">
    <property type="match status" value="1"/>
</dbReference>
<keyword evidence="5 13" id="KW-0874">Quinone</keyword>
<comment type="cofactor">
    <cofactor evidence="1 13">
        <name>[4Fe-4S] cluster</name>
        <dbReference type="ChEBI" id="CHEBI:49883"/>
    </cofactor>
</comment>
<dbReference type="Proteomes" id="UP001556637">
    <property type="component" value="Unassembled WGS sequence"/>
</dbReference>
<dbReference type="InterPro" id="IPR010228">
    <property type="entry name" value="NADH_UbQ_OxRdtase_Gsu"/>
</dbReference>
<dbReference type="Gene3D" id="3.40.50.740">
    <property type="match status" value="2"/>
</dbReference>
<evidence type="ECO:0000256" key="4">
    <source>
        <dbReference type="ARBA" id="ARBA00022714"/>
    </source>
</evidence>
<dbReference type="Gene3D" id="3.40.228.10">
    <property type="entry name" value="Dimethylsulfoxide Reductase, domain 2"/>
    <property type="match status" value="1"/>
</dbReference>
<dbReference type="InterPro" id="IPR006963">
    <property type="entry name" value="Mopterin_OxRdtase_4Fe-4S_dom"/>
</dbReference>
<evidence type="ECO:0000259" key="16">
    <source>
        <dbReference type="PROSITE" id="PS51839"/>
    </source>
</evidence>
<dbReference type="RefSeq" id="WP_367983594.1">
    <property type="nucleotide sequence ID" value="NZ_JBAKFF010000001.1"/>
</dbReference>
<dbReference type="PROSITE" id="PS00641">
    <property type="entry name" value="COMPLEX1_75K_1"/>
    <property type="match status" value="1"/>
</dbReference>